<dbReference type="EMBL" id="CP071060">
    <property type="protein sequence ID" value="QSI76815.1"/>
    <property type="molecule type" value="Genomic_DNA"/>
</dbReference>
<feature type="compositionally biased region" description="Low complexity" evidence="1">
    <location>
        <begin position="112"/>
        <end position="165"/>
    </location>
</feature>
<evidence type="ECO:0000256" key="1">
    <source>
        <dbReference type="SAM" id="MobiDB-lite"/>
    </source>
</evidence>
<keyword evidence="2" id="KW-1133">Transmembrane helix</keyword>
<feature type="compositionally biased region" description="Basic and acidic residues" evidence="1">
    <location>
        <begin position="195"/>
        <end position="214"/>
    </location>
</feature>
<feature type="compositionally biased region" description="Low complexity" evidence="1">
    <location>
        <begin position="219"/>
        <end position="241"/>
    </location>
</feature>
<keyword evidence="2" id="KW-0472">Membrane</keyword>
<keyword evidence="4" id="KW-1185">Reference proteome</keyword>
<protein>
    <submittedName>
        <fullName evidence="3">Uncharacterized protein</fullName>
    </submittedName>
</protein>
<reference evidence="3 4" key="1">
    <citation type="submission" date="2021-02" db="EMBL/GenBank/DDBJ databases">
        <title>Niveibacterium changnyeongensis HC41.</title>
        <authorList>
            <person name="Kang M."/>
        </authorList>
    </citation>
    <scope>NUCLEOTIDE SEQUENCE [LARGE SCALE GENOMIC DNA]</scope>
    <source>
        <strain evidence="3 4">HC41</strain>
    </source>
</reference>
<evidence type="ECO:0000313" key="3">
    <source>
        <dbReference type="EMBL" id="QSI76815.1"/>
    </source>
</evidence>
<accession>A0ABX7M503</accession>
<organism evidence="3 4">
    <name type="scientific">Niveibacterium microcysteis</name>
    <dbReference type="NCBI Taxonomy" id="2811415"/>
    <lineage>
        <taxon>Bacteria</taxon>
        <taxon>Pseudomonadati</taxon>
        <taxon>Pseudomonadota</taxon>
        <taxon>Betaproteobacteria</taxon>
        <taxon>Rhodocyclales</taxon>
        <taxon>Rhodocyclaceae</taxon>
        <taxon>Niveibacterium</taxon>
    </lineage>
</organism>
<feature type="region of interest" description="Disordered" evidence="1">
    <location>
        <begin position="101"/>
        <end position="265"/>
    </location>
</feature>
<evidence type="ECO:0000256" key="2">
    <source>
        <dbReference type="SAM" id="Phobius"/>
    </source>
</evidence>
<sequence>MTRPTESADHVDAGALHEVQDAYRALPPAEPGAALDAQVRAAVAAELAKAASVETDAPASAAKVIEFPWWRRASLPLAAAATLMLAVGVGRMWFVEGMSERAPDTPYPAPPAAVQEAAPTAADAAQAPAAPAAAEPRTTDMQRPAAQADAAPKQAIADAPPAAKSAARKADTETAEDAVIFRGVERAAPPPPAEAEAKREAAAQADNARRERSAESLNAAPAAAAPAPAQGAKPAAEAPAAKLMQKRASVSDTPSAEDSQTFEDIRRLLREQRHDEARAQLKRWREAHPGVTLPEDLRALAAELDRAP</sequence>
<proteinExistence type="predicted"/>
<feature type="compositionally biased region" description="Polar residues" evidence="1">
    <location>
        <begin position="248"/>
        <end position="259"/>
    </location>
</feature>
<name>A0ABX7M503_9RHOO</name>
<keyword evidence="2" id="KW-0812">Transmembrane</keyword>
<feature type="transmembrane region" description="Helical" evidence="2">
    <location>
        <begin position="73"/>
        <end position="94"/>
    </location>
</feature>
<gene>
    <name evidence="3" type="ORF">JY500_20580</name>
</gene>
<dbReference type="Proteomes" id="UP000663570">
    <property type="component" value="Chromosome"/>
</dbReference>
<dbReference type="RefSeq" id="WP_206254420.1">
    <property type="nucleotide sequence ID" value="NZ_CP071060.1"/>
</dbReference>
<evidence type="ECO:0000313" key="4">
    <source>
        <dbReference type="Proteomes" id="UP000663570"/>
    </source>
</evidence>